<dbReference type="Proteomes" id="UP000887159">
    <property type="component" value="Unassembled WGS sequence"/>
</dbReference>
<gene>
    <name evidence="2" type="ORF">TNCV_277201</name>
</gene>
<dbReference type="EMBL" id="BMAU01021268">
    <property type="protein sequence ID" value="GFY07173.1"/>
    <property type="molecule type" value="Genomic_DNA"/>
</dbReference>
<organism evidence="2 3">
    <name type="scientific">Trichonephila clavipes</name>
    <name type="common">Golden silk orbweaver</name>
    <name type="synonym">Nephila clavipes</name>
    <dbReference type="NCBI Taxonomy" id="2585209"/>
    <lineage>
        <taxon>Eukaryota</taxon>
        <taxon>Metazoa</taxon>
        <taxon>Ecdysozoa</taxon>
        <taxon>Arthropoda</taxon>
        <taxon>Chelicerata</taxon>
        <taxon>Arachnida</taxon>
        <taxon>Araneae</taxon>
        <taxon>Araneomorphae</taxon>
        <taxon>Entelegynae</taxon>
        <taxon>Araneoidea</taxon>
        <taxon>Nephilidae</taxon>
        <taxon>Trichonephila</taxon>
    </lineage>
</organism>
<sequence>MLFEEDHWAPGRKGDPNAAGVKKPFNQYKRDSVMVVRYRNEVLASSVKLYAATIGLLYVLMGDNARPHRAAIIGDFLESEGIVSME</sequence>
<feature type="compositionally biased region" description="Basic and acidic residues" evidence="1">
    <location>
        <begin position="1"/>
        <end position="15"/>
    </location>
</feature>
<name>A0A8X6SHP3_TRICX</name>
<dbReference type="AlphaFoldDB" id="A0A8X6SHP3"/>
<reference evidence="2" key="1">
    <citation type="submission" date="2020-08" db="EMBL/GenBank/DDBJ databases">
        <title>Multicomponent nature underlies the extraordinary mechanical properties of spider dragline silk.</title>
        <authorList>
            <person name="Kono N."/>
            <person name="Nakamura H."/>
            <person name="Mori M."/>
            <person name="Yoshida Y."/>
            <person name="Ohtoshi R."/>
            <person name="Malay A.D."/>
            <person name="Moran D.A.P."/>
            <person name="Tomita M."/>
            <person name="Numata K."/>
            <person name="Arakawa K."/>
        </authorList>
    </citation>
    <scope>NUCLEOTIDE SEQUENCE</scope>
</reference>
<evidence type="ECO:0000256" key="1">
    <source>
        <dbReference type="SAM" id="MobiDB-lite"/>
    </source>
</evidence>
<accession>A0A8X6SHP3</accession>
<comment type="caution">
    <text evidence="2">The sequence shown here is derived from an EMBL/GenBank/DDBJ whole genome shotgun (WGS) entry which is preliminary data.</text>
</comment>
<evidence type="ECO:0000313" key="3">
    <source>
        <dbReference type="Proteomes" id="UP000887159"/>
    </source>
</evidence>
<feature type="region of interest" description="Disordered" evidence="1">
    <location>
        <begin position="1"/>
        <end position="23"/>
    </location>
</feature>
<evidence type="ECO:0000313" key="2">
    <source>
        <dbReference type="EMBL" id="GFY07173.1"/>
    </source>
</evidence>
<protein>
    <submittedName>
        <fullName evidence="2">Uncharacterized protein</fullName>
    </submittedName>
</protein>
<proteinExistence type="predicted"/>
<keyword evidence="3" id="KW-1185">Reference proteome</keyword>